<reference evidence="3 4" key="1">
    <citation type="submission" date="2019-06" db="EMBL/GenBank/DDBJ databases">
        <authorList>
            <person name="Broberg M."/>
        </authorList>
    </citation>
    <scope>NUCLEOTIDE SEQUENCE [LARGE SCALE GENOMIC DNA]</scope>
</reference>
<dbReference type="Proteomes" id="UP000766486">
    <property type="component" value="Unassembled WGS sequence"/>
</dbReference>
<keyword evidence="1 2" id="KW-0732">Signal</keyword>
<evidence type="ECO:0000313" key="3">
    <source>
        <dbReference type="EMBL" id="VUC31684.1"/>
    </source>
</evidence>
<feature type="signal peptide" evidence="2">
    <location>
        <begin position="1"/>
        <end position="20"/>
    </location>
</feature>
<dbReference type="PANTHER" id="PTHR30006:SF2">
    <property type="entry name" value="ABC TRANSPORTER SUBSTRATE-BINDING PROTEIN"/>
    <property type="match status" value="1"/>
</dbReference>
<dbReference type="Pfam" id="PF13343">
    <property type="entry name" value="SBP_bac_6"/>
    <property type="match status" value="1"/>
</dbReference>
<proteinExistence type="predicted"/>
<accession>A0ABY6UK88</accession>
<keyword evidence="4" id="KW-1185">Reference proteome</keyword>
<dbReference type="SUPFAM" id="SSF53850">
    <property type="entry name" value="Periplasmic binding protein-like II"/>
    <property type="match status" value="1"/>
</dbReference>
<dbReference type="Gene3D" id="3.40.190.10">
    <property type="entry name" value="Periplasmic binding protein-like II"/>
    <property type="match status" value="2"/>
</dbReference>
<dbReference type="PANTHER" id="PTHR30006">
    <property type="entry name" value="THIAMINE-BINDING PERIPLASMIC PROTEIN-RELATED"/>
    <property type="match status" value="1"/>
</dbReference>
<protein>
    <recommendedName>
        <fullName evidence="5">ABC-type Fe3+ transport system</fullName>
    </recommendedName>
</protein>
<name>A0ABY6UK88_BIOOC</name>
<evidence type="ECO:0008006" key="5">
    <source>
        <dbReference type="Google" id="ProtNLM"/>
    </source>
</evidence>
<sequence length="357" mass="40457">MRQFTLSLFLLSYTHHVAYCFDQTFAWNSAALVESRTMDEIYQAALAEGGTVTLWHGGGDPHQQDPMKEAFEKRFPGMTLNVTVRSSSYLGPDLDRQLVTGGLEVDNIMLQTAQDYPRWKNDGFLLHYKPLGFQQVYNAFKDMNGAWVSSAVNGWSILYDKNKLGGIDPPETFEDFLKPELKNKIVLSYPNEDDAILHTFDLIMEVYGLEFFNQLLEQNIRWVSGAGTPPTVIAQPNNTFAATFTTTIGLQSQDPFTVVYPSSGAPFTSWAQRSAILKDAPHPEGAKLLQNYVVSSEYQQVTGSWSVRKDGAAPTGYQSIFDTLNTDPIHFQEWMGDRQRVERLRFWFQDKLGYPKD</sequence>
<feature type="chain" id="PRO_5046958815" description="ABC-type Fe3+ transport system" evidence="2">
    <location>
        <begin position="21"/>
        <end position="357"/>
    </location>
</feature>
<organism evidence="3 4">
    <name type="scientific">Bionectria ochroleuca</name>
    <name type="common">Gliocladium roseum</name>
    <dbReference type="NCBI Taxonomy" id="29856"/>
    <lineage>
        <taxon>Eukaryota</taxon>
        <taxon>Fungi</taxon>
        <taxon>Dikarya</taxon>
        <taxon>Ascomycota</taxon>
        <taxon>Pezizomycotina</taxon>
        <taxon>Sordariomycetes</taxon>
        <taxon>Hypocreomycetidae</taxon>
        <taxon>Hypocreales</taxon>
        <taxon>Bionectriaceae</taxon>
        <taxon>Clonostachys</taxon>
    </lineage>
</organism>
<evidence type="ECO:0000256" key="1">
    <source>
        <dbReference type="ARBA" id="ARBA00022729"/>
    </source>
</evidence>
<comment type="caution">
    <text evidence="3">The sequence shown here is derived from an EMBL/GenBank/DDBJ whole genome shotgun (WGS) entry which is preliminary data.</text>
</comment>
<gene>
    <name evidence="3" type="ORF">CLO192961_LOCUS305681</name>
</gene>
<evidence type="ECO:0000256" key="2">
    <source>
        <dbReference type="SAM" id="SignalP"/>
    </source>
</evidence>
<evidence type="ECO:0000313" key="4">
    <source>
        <dbReference type="Proteomes" id="UP000766486"/>
    </source>
</evidence>
<dbReference type="EMBL" id="CABFNS010000833">
    <property type="protein sequence ID" value="VUC31684.1"/>
    <property type="molecule type" value="Genomic_DNA"/>
</dbReference>